<proteinExistence type="predicted"/>
<dbReference type="RefSeq" id="WP_237336873.1">
    <property type="nucleotide sequence ID" value="NZ_BAABCM010000005.1"/>
</dbReference>
<feature type="compositionally biased region" description="Gly residues" evidence="1">
    <location>
        <begin position="163"/>
        <end position="173"/>
    </location>
</feature>
<protein>
    <submittedName>
        <fullName evidence="2">Uncharacterized protein</fullName>
    </submittedName>
</protein>
<gene>
    <name evidence="2" type="ORF">GCM10022380_40200</name>
</gene>
<keyword evidence="3" id="KW-1185">Reference proteome</keyword>
<dbReference type="EMBL" id="BAABCM010000005">
    <property type="protein sequence ID" value="GAA3817678.1"/>
    <property type="molecule type" value="Genomic_DNA"/>
</dbReference>
<reference evidence="3" key="1">
    <citation type="journal article" date="2019" name="Int. J. Syst. Evol. Microbiol.">
        <title>The Global Catalogue of Microorganisms (GCM) 10K type strain sequencing project: providing services to taxonomists for standard genome sequencing and annotation.</title>
        <authorList>
            <consortium name="The Broad Institute Genomics Platform"/>
            <consortium name="The Broad Institute Genome Sequencing Center for Infectious Disease"/>
            <person name="Wu L."/>
            <person name="Ma J."/>
        </authorList>
    </citation>
    <scope>NUCLEOTIDE SEQUENCE [LARGE SCALE GENOMIC DNA]</scope>
    <source>
        <strain evidence="3">JCM 17017</strain>
    </source>
</reference>
<accession>A0ABP7IG80</accession>
<name>A0ABP7IG80_9PSEU</name>
<sequence>MAGRIERHALRSRGRLAVLAAAHLCRRHRRSPETLVRVMCQARNDEAADRARTALERAWHLSPLWREKIWDAMREVMAAEGDRNVRDGRDLPWVVILALVDVRPGLEARYDQRQLREMLLSAVHEPDAPYVVAAARRVLDRLPAEPDPPASRRTSAPRHYTPGGTGTAGSGGFSMGGFNVHGV</sequence>
<organism evidence="2 3">
    <name type="scientific">Amycolatopsis tucumanensis</name>
    <dbReference type="NCBI Taxonomy" id="401106"/>
    <lineage>
        <taxon>Bacteria</taxon>
        <taxon>Bacillati</taxon>
        <taxon>Actinomycetota</taxon>
        <taxon>Actinomycetes</taxon>
        <taxon>Pseudonocardiales</taxon>
        <taxon>Pseudonocardiaceae</taxon>
        <taxon>Amycolatopsis</taxon>
    </lineage>
</organism>
<evidence type="ECO:0000313" key="3">
    <source>
        <dbReference type="Proteomes" id="UP001501624"/>
    </source>
</evidence>
<evidence type="ECO:0000256" key="1">
    <source>
        <dbReference type="SAM" id="MobiDB-lite"/>
    </source>
</evidence>
<evidence type="ECO:0000313" key="2">
    <source>
        <dbReference type="EMBL" id="GAA3817678.1"/>
    </source>
</evidence>
<comment type="caution">
    <text evidence="2">The sequence shown here is derived from an EMBL/GenBank/DDBJ whole genome shotgun (WGS) entry which is preliminary data.</text>
</comment>
<feature type="region of interest" description="Disordered" evidence="1">
    <location>
        <begin position="142"/>
        <end position="173"/>
    </location>
</feature>
<dbReference type="Proteomes" id="UP001501624">
    <property type="component" value="Unassembled WGS sequence"/>
</dbReference>